<feature type="transmembrane region" description="Helical" evidence="1">
    <location>
        <begin position="519"/>
        <end position="544"/>
    </location>
</feature>
<dbReference type="PANTHER" id="PTHR35043">
    <property type="entry name" value="TRANSCRIPTION FACTOR DOMAIN-CONTAINING PROTEIN"/>
    <property type="match status" value="1"/>
</dbReference>
<feature type="transmembrane region" description="Helical" evidence="1">
    <location>
        <begin position="250"/>
        <end position="271"/>
    </location>
</feature>
<reference evidence="2 3" key="1">
    <citation type="submission" date="2021-08" db="EMBL/GenBank/DDBJ databases">
        <title>Draft Genome Sequence of Phanerochaete sordida strain YK-624.</title>
        <authorList>
            <person name="Mori T."/>
            <person name="Dohra H."/>
            <person name="Suzuki T."/>
            <person name="Kawagishi H."/>
            <person name="Hirai H."/>
        </authorList>
    </citation>
    <scope>NUCLEOTIDE SEQUENCE [LARGE SCALE GENOMIC DNA]</scope>
    <source>
        <strain evidence="2 3">YK-624</strain>
    </source>
</reference>
<gene>
    <name evidence="2" type="ORF">PsYK624_126130</name>
</gene>
<dbReference type="EMBL" id="BPQB01000059">
    <property type="protein sequence ID" value="GJE96416.1"/>
    <property type="molecule type" value="Genomic_DNA"/>
</dbReference>
<organism evidence="2 3">
    <name type="scientific">Phanerochaete sordida</name>
    <dbReference type="NCBI Taxonomy" id="48140"/>
    <lineage>
        <taxon>Eukaryota</taxon>
        <taxon>Fungi</taxon>
        <taxon>Dikarya</taxon>
        <taxon>Basidiomycota</taxon>
        <taxon>Agaricomycotina</taxon>
        <taxon>Agaricomycetes</taxon>
        <taxon>Polyporales</taxon>
        <taxon>Phanerochaetaceae</taxon>
        <taxon>Phanerochaete</taxon>
    </lineage>
</organism>
<keyword evidence="1" id="KW-1133">Transmembrane helix</keyword>
<sequence>MATSSPPRSQNATLTNISSWQAEPTQRGTWAIISTCLCTLLISVWSAIHVDVSPRRQKRAVLEKVRWFLVGLFAPEWLLYVAFTQLCWTWELSRCAKMDLPAGQLVPSPAPSERTGHKRKPSVWSMESEDASLVGTLVGQDEAETISSRTSYFVRQHAWTLSHGFYAAMGGFVLDSSPTPVFGTEDCLVVTPSMLLFLMAHAPDLIPDISQDHIQSLSKSNGLANLLVFAQLLYFLGSCIARPAQSLPFSLLELWTLSHTLAVLFVHIMWLKKPLDVAEPMPITGERAREFAAYFQMVGEPAVPRSVWIGAGGGSAETAHLEIVPADAAKDHADVQYAETEWIVLLPGQTIEVGAYVFAIRSTAPDRTARRVLGDAHRPWYVRERGPEGQVTLGRSDMERWRLAARAATRIGGFGLAHNTITYTQAGGLRTIDPVAVYGIRPVVLTGAVLAGVHTVCVLPYFLGWDAVFPTSVERRLWRVASVAAIALPSAFFLCIFAGFIILGTIGTNEAVPSMLRRIFMGAAMAVYCACLVLYTFAHGFLVVESFKQFSYLPSGVYVLPDFSVYVPHFS</sequence>
<feature type="transmembrane region" description="Helical" evidence="1">
    <location>
        <begin position="28"/>
        <end position="48"/>
    </location>
</feature>
<proteinExistence type="predicted"/>
<keyword evidence="1" id="KW-0472">Membrane</keyword>
<feature type="transmembrane region" description="Helical" evidence="1">
    <location>
        <begin position="443"/>
        <end position="463"/>
    </location>
</feature>
<protein>
    <submittedName>
        <fullName evidence="2">Uncharacterized protein</fullName>
    </submittedName>
</protein>
<accession>A0A9P3LID1</accession>
<dbReference type="AlphaFoldDB" id="A0A9P3LID1"/>
<dbReference type="OrthoDB" id="2733714at2759"/>
<comment type="caution">
    <text evidence="2">The sequence shown here is derived from an EMBL/GenBank/DDBJ whole genome shotgun (WGS) entry which is preliminary data.</text>
</comment>
<evidence type="ECO:0000313" key="3">
    <source>
        <dbReference type="Proteomes" id="UP000703269"/>
    </source>
</evidence>
<keyword evidence="1" id="KW-0812">Transmembrane</keyword>
<feature type="transmembrane region" description="Helical" evidence="1">
    <location>
        <begin position="223"/>
        <end position="244"/>
    </location>
</feature>
<feature type="transmembrane region" description="Helical" evidence="1">
    <location>
        <begin position="483"/>
        <end position="507"/>
    </location>
</feature>
<evidence type="ECO:0000256" key="1">
    <source>
        <dbReference type="SAM" id="Phobius"/>
    </source>
</evidence>
<name>A0A9P3LID1_9APHY</name>
<evidence type="ECO:0000313" key="2">
    <source>
        <dbReference type="EMBL" id="GJE96416.1"/>
    </source>
</evidence>
<dbReference type="Proteomes" id="UP000703269">
    <property type="component" value="Unassembled WGS sequence"/>
</dbReference>
<keyword evidence="3" id="KW-1185">Reference proteome</keyword>
<dbReference type="PANTHER" id="PTHR35043:SF7">
    <property type="entry name" value="TRANSCRIPTION FACTOR DOMAIN-CONTAINING PROTEIN"/>
    <property type="match status" value="1"/>
</dbReference>